<evidence type="ECO:0000313" key="1">
    <source>
        <dbReference type="EnsemblPlants" id="OB01G17810.1"/>
    </source>
</evidence>
<dbReference type="HOGENOM" id="CLU_2254259_0_0_1"/>
<keyword evidence="2" id="KW-1185">Reference proteome</keyword>
<sequence>MDQDHTQIISSRKKKREMELKLKVAKKRRNPDRIQQEQARYSYCPESHITQSQIAVLSERTPMCDVRLSFWKRTEVLKLSKSRICSPKGACDGKYKNLGPPLLD</sequence>
<accession>J3KXS5</accession>
<dbReference type="Proteomes" id="UP000006038">
    <property type="component" value="Chromosome 1"/>
</dbReference>
<reference evidence="1" key="1">
    <citation type="journal article" date="2013" name="Nat. Commun.">
        <title>Whole-genome sequencing of Oryza brachyantha reveals mechanisms underlying Oryza genome evolution.</title>
        <authorList>
            <person name="Chen J."/>
            <person name="Huang Q."/>
            <person name="Gao D."/>
            <person name="Wang J."/>
            <person name="Lang Y."/>
            <person name="Liu T."/>
            <person name="Li B."/>
            <person name="Bai Z."/>
            <person name="Luis Goicoechea J."/>
            <person name="Liang C."/>
            <person name="Chen C."/>
            <person name="Zhang W."/>
            <person name="Sun S."/>
            <person name="Liao Y."/>
            <person name="Zhang X."/>
            <person name="Yang L."/>
            <person name="Song C."/>
            <person name="Wang M."/>
            <person name="Shi J."/>
            <person name="Liu G."/>
            <person name="Liu J."/>
            <person name="Zhou H."/>
            <person name="Zhou W."/>
            <person name="Yu Q."/>
            <person name="An N."/>
            <person name="Chen Y."/>
            <person name="Cai Q."/>
            <person name="Wang B."/>
            <person name="Liu B."/>
            <person name="Min J."/>
            <person name="Huang Y."/>
            <person name="Wu H."/>
            <person name="Li Z."/>
            <person name="Zhang Y."/>
            <person name="Yin Y."/>
            <person name="Song W."/>
            <person name="Jiang J."/>
            <person name="Jackson S.A."/>
            <person name="Wing R.A."/>
            <person name="Wang J."/>
            <person name="Chen M."/>
        </authorList>
    </citation>
    <scope>NUCLEOTIDE SEQUENCE [LARGE SCALE GENOMIC DNA]</scope>
    <source>
        <strain evidence="1">cv. IRGC 101232</strain>
    </source>
</reference>
<dbReference type="Gramene" id="OB01G17810.1">
    <property type="protein sequence ID" value="OB01G17810.1"/>
    <property type="gene ID" value="OB01G17810"/>
</dbReference>
<reference evidence="1" key="2">
    <citation type="submission" date="2013-04" db="UniProtKB">
        <authorList>
            <consortium name="EnsemblPlants"/>
        </authorList>
    </citation>
    <scope>IDENTIFICATION</scope>
</reference>
<organism evidence="1">
    <name type="scientific">Oryza brachyantha</name>
    <name type="common">malo sina</name>
    <dbReference type="NCBI Taxonomy" id="4533"/>
    <lineage>
        <taxon>Eukaryota</taxon>
        <taxon>Viridiplantae</taxon>
        <taxon>Streptophyta</taxon>
        <taxon>Embryophyta</taxon>
        <taxon>Tracheophyta</taxon>
        <taxon>Spermatophyta</taxon>
        <taxon>Magnoliopsida</taxon>
        <taxon>Liliopsida</taxon>
        <taxon>Poales</taxon>
        <taxon>Poaceae</taxon>
        <taxon>BOP clade</taxon>
        <taxon>Oryzoideae</taxon>
        <taxon>Oryzeae</taxon>
        <taxon>Oryzinae</taxon>
        <taxon>Oryza</taxon>
    </lineage>
</organism>
<dbReference type="AlphaFoldDB" id="J3KXS5"/>
<name>J3KXS5_ORYBR</name>
<evidence type="ECO:0000313" key="2">
    <source>
        <dbReference type="Proteomes" id="UP000006038"/>
    </source>
</evidence>
<protein>
    <submittedName>
        <fullName evidence="1">Uncharacterized protein</fullName>
    </submittedName>
</protein>
<proteinExistence type="predicted"/>
<dbReference type="EnsemblPlants" id="OB01G17810.1">
    <property type="protein sequence ID" value="OB01G17810.1"/>
    <property type="gene ID" value="OB01G17810"/>
</dbReference>